<evidence type="ECO:0000256" key="1">
    <source>
        <dbReference type="SAM" id="MobiDB-lite"/>
    </source>
</evidence>
<evidence type="ECO:0000313" key="4">
    <source>
        <dbReference type="Proteomes" id="UP001597076"/>
    </source>
</evidence>
<gene>
    <name evidence="3" type="ORF">ACFR99_15355</name>
</gene>
<dbReference type="RefSeq" id="WP_390288936.1">
    <property type="nucleotide sequence ID" value="NZ_JBHUDI010000009.1"/>
</dbReference>
<dbReference type="AlphaFoldDB" id="A0ABD6BIK3"/>
<organism evidence="3 4">
    <name type="scientific">Haloarchaeobius amylolyticus</name>
    <dbReference type="NCBI Taxonomy" id="1198296"/>
    <lineage>
        <taxon>Archaea</taxon>
        <taxon>Methanobacteriati</taxon>
        <taxon>Methanobacteriota</taxon>
        <taxon>Stenosarchaea group</taxon>
        <taxon>Halobacteria</taxon>
        <taxon>Halobacteriales</taxon>
        <taxon>Halorubellaceae</taxon>
        <taxon>Haloarchaeobius</taxon>
    </lineage>
</organism>
<accession>A0ABD6BIK3</accession>
<dbReference type="InterPro" id="IPR055768">
    <property type="entry name" value="DUF7344"/>
</dbReference>
<comment type="caution">
    <text evidence="3">The sequence shown here is derived from an EMBL/GenBank/DDBJ whole genome shotgun (WGS) entry which is preliminary data.</text>
</comment>
<protein>
    <recommendedName>
        <fullName evidence="2">DUF7344 domain-containing protein</fullName>
    </recommendedName>
</protein>
<dbReference type="Pfam" id="PF24035">
    <property type="entry name" value="DUF7344"/>
    <property type="match status" value="2"/>
</dbReference>
<proteinExistence type="predicted"/>
<feature type="domain" description="DUF7344" evidence="2">
    <location>
        <begin position="18"/>
        <end position="95"/>
    </location>
</feature>
<evidence type="ECO:0000313" key="3">
    <source>
        <dbReference type="EMBL" id="MFD1564914.1"/>
    </source>
</evidence>
<feature type="region of interest" description="Disordered" evidence="1">
    <location>
        <begin position="219"/>
        <end position="259"/>
    </location>
</feature>
<dbReference type="Proteomes" id="UP001597076">
    <property type="component" value="Unassembled WGS sequence"/>
</dbReference>
<dbReference type="Gene3D" id="1.10.10.10">
    <property type="entry name" value="Winged helix-like DNA-binding domain superfamily/Winged helix DNA-binding domain"/>
    <property type="match status" value="1"/>
</dbReference>
<sequence>MSNSASSGSTAAVRDEFFDALADTRRRTVLRLVHRQSPDRIGKDDLARHLAAVTMDKRSAEVTDEDHRQALVDLHHRLVPALIDVGLLEESDDGTVALGEHAAFDDPHLEAVVSTRHGADDATLDAVFRALADEHRRAILSILVDADRPLETETLARRIAARKAETTAREVARDRVDEVLTSLVHVHVPMLADASLVEYDPETGRVADGDQPIVRAEWRQSDDDTAATATDEQITVERREDSHTLAAHHQIYRAQPRSS</sequence>
<dbReference type="EMBL" id="JBHUDI010000009">
    <property type="protein sequence ID" value="MFD1564914.1"/>
    <property type="molecule type" value="Genomic_DNA"/>
</dbReference>
<feature type="domain" description="DUF7344" evidence="2">
    <location>
        <begin position="128"/>
        <end position="206"/>
    </location>
</feature>
<keyword evidence="4" id="KW-1185">Reference proteome</keyword>
<name>A0ABD6BIK3_9EURY</name>
<reference evidence="3 4" key="1">
    <citation type="journal article" date="2019" name="Int. J. Syst. Evol. Microbiol.">
        <title>The Global Catalogue of Microorganisms (GCM) 10K type strain sequencing project: providing services to taxonomists for standard genome sequencing and annotation.</title>
        <authorList>
            <consortium name="The Broad Institute Genomics Platform"/>
            <consortium name="The Broad Institute Genome Sequencing Center for Infectious Disease"/>
            <person name="Wu L."/>
            <person name="Ma J."/>
        </authorList>
    </citation>
    <scope>NUCLEOTIDE SEQUENCE [LARGE SCALE GENOMIC DNA]</scope>
    <source>
        <strain evidence="3 4">CGMCC 1.12230</strain>
    </source>
</reference>
<evidence type="ECO:0000259" key="2">
    <source>
        <dbReference type="Pfam" id="PF24035"/>
    </source>
</evidence>
<dbReference type="InterPro" id="IPR036388">
    <property type="entry name" value="WH-like_DNA-bd_sf"/>
</dbReference>